<dbReference type="PROSITE" id="PS50932">
    <property type="entry name" value="HTH_LACI_2"/>
    <property type="match status" value="1"/>
</dbReference>
<dbReference type="eggNOG" id="COG1609">
    <property type="taxonomic scope" value="Bacteria"/>
</dbReference>
<feature type="domain" description="HTH lacI-type" evidence="4">
    <location>
        <begin position="1"/>
        <end position="17"/>
    </location>
</feature>
<evidence type="ECO:0000256" key="1">
    <source>
        <dbReference type="ARBA" id="ARBA00023015"/>
    </source>
</evidence>
<dbReference type="PANTHER" id="PTHR30146">
    <property type="entry name" value="LACI-RELATED TRANSCRIPTIONAL REPRESSOR"/>
    <property type="match status" value="1"/>
</dbReference>
<organism evidence="5 6">
    <name type="scientific">Schleiferilactobacillus shenzhenensis LY-73</name>
    <dbReference type="NCBI Taxonomy" id="1231336"/>
    <lineage>
        <taxon>Bacteria</taxon>
        <taxon>Bacillati</taxon>
        <taxon>Bacillota</taxon>
        <taxon>Bacilli</taxon>
        <taxon>Lactobacillales</taxon>
        <taxon>Lactobacillaceae</taxon>
        <taxon>Schleiferilactobacillus</taxon>
    </lineage>
</organism>
<protein>
    <recommendedName>
        <fullName evidence="4">HTH lacI-type domain-containing protein</fullName>
    </recommendedName>
</protein>
<dbReference type="Proteomes" id="UP000030647">
    <property type="component" value="Unassembled WGS sequence"/>
</dbReference>
<reference evidence="6" key="1">
    <citation type="journal article" date="2013" name="Genome Announc.">
        <title>Whole-Genome Sequencing of Lactobacillus shenzhenensis Strain LY-73T.</title>
        <authorList>
            <person name="Lin Z."/>
            <person name="Liu Z."/>
            <person name="Yang R."/>
            <person name="Zou Y."/>
            <person name="Wan D."/>
            <person name="Chen J."/>
            <person name="Guo M."/>
            <person name="Zhao J."/>
            <person name="Fang C."/>
            <person name="Yang R."/>
            <person name="Liu F."/>
        </authorList>
    </citation>
    <scope>NUCLEOTIDE SEQUENCE [LARGE SCALE GENOMIC DNA]</scope>
    <source>
        <strain evidence="6">LY-73</strain>
    </source>
</reference>
<evidence type="ECO:0000256" key="2">
    <source>
        <dbReference type="ARBA" id="ARBA00023125"/>
    </source>
</evidence>
<evidence type="ECO:0000313" key="5">
    <source>
        <dbReference type="EMBL" id="ERL63660.1"/>
    </source>
</evidence>
<dbReference type="InterPro" id="IPR046335">
    <property type="entry name" value="LacI/GalR-like_sensor"/>
</dbReference>
<keyword evidence="6" id="KW-1185">Reference proteome</keyword>
<dbReference type="STRING" id="1231336.L248_2465"/>
<dbReference type="SUPFAM" id="SSF53822">
    <property type="entry name" value="Periplasmic binding protein-like I"/>
    <property type="match status" value="1"/>
</dbReference>
<dbReference type="GO" id="GO:0003700">
    <property type="term" value="F:DNA-binding transcription factor activity"/>
    <property type="evidence" value="ECO:0007669"/>
    <property type="project" value="TreeGrafter"/>
</dbReference>
<dbReference type="GO" id="GO:0000976">
    <property type="term" value="F:transcription cis-regulatory region binding"/>
    <property type="evidence" value="ECO:0007669"/>
    <property type="project" value="TreeGrafter"/>
</dbReference>
<proteinExistence type="predicted"/>
<dbReference type="AlphaFoldDB" id="U4TJW8"/>
<evidence type="ECO:0000256" key="3">
    <source>
        <dbReference type="ARBA" id="ARBA00023163"/>
    </source>
</evidence>
<name>U4TJW8_9LACO</name>
<keyword evidence="2" id="KW-0238">DNA-binding</keyword>
<evidence type="ECO:0000313" key="6">
    <source>
        <dbReference type="Proteomes" id="UP000030647"/>
    </source>
</evidence>
<accession>U4TJW8</accession>
<dbReference type="HOGENOM" id="CLU_037628_6_0_9"/>
<evidence type="ECO:0000259" key="4">
    <source>
        <dbReference type="PROSITE" id="PS50932"/>
    </source>
</evidence>
<gene>
    <name evidence="5" type="ORF">L248_2465</name>
</gene>
<dbReference type="PANTHER" id="PTHR30146:SF136">
    <property type="entry name" value="NTD BIOSYNTHESIS OPERON REGULATOR NTDR"/>
    <property type="match status" value="1"/>
</dbReference>
<dbReference type="EMBL" id="KI271623">
    <property type="protein sequence ID" value="ERL63660.1"/>
    <property type="molecule type" value="Genomic_DNA"/>
</dbReference>
<sequence length="296" mass="32119">MRELNYHPNNIAQQLRGQGTKMIGVVISFITNPFFAYLVDAVDRALSAEGYRAVMLQTLEDPAKEAQYVAMLQSKQLDGLIMADLENDSDEVAELVQAGKIVLCNRYLGTRPLPIIQIDEEQAAYAATAYLLDRGYQRLAFCTGGERNPQDLRFKGFEKALADHGRTFNEAWYFSEVLTEGDGAALIKRLAANRPAGADGDTALPDAIFSNGDQVAAGMLQGARTAGWRVPDQLAIMGFDDQPVAALTNPTLTTVRQPIKAIGTAAAQTVLAHIRGEAVPPIPALTTTVVPRETTR</sequence>
<dbReference type="Gene3D" id="3.40.50.2300">
    <property type="match status" value="2"/>
</dbReference>
<keyword evidence="1" id="KW-0805">Transcription regulation</keyword>
<dbReference type="InterPro" id="IPR028082">
    <property type="entry name" value="Peripla_BP_I"/>
</dbReference>
<keyword evidence="3" id="KW-0804">Transcription</keyword>
<dbReference type="InterPro" id="IPR000843">
    <property type="entry name" value="HTH_LacI"/>
</dbReference>
<dbReference type="Pfam" id="PF13377">
    <property type="entry name" value="Peripla_BP_3"/>
    <property type="match status" value="1"/>
</dbReference>